<evidence type="ECO:0000256" key="2">
    <source>
        <dbReference type="SAM" id="Phobius"/>
    </source>
</evidence>
<dbReference type="PANTHER" id="PTHR42709">
    <property type="entry name" value="ALKALINE PHOSPHATASE LIKE PROTEIN"/>
    <property type="match status" value="1"/>
</dbReference>
<comment type="similarity">
    <text evidence="1">Belongs to the DedA family.</text>
</comment>
<accession>A0ABW0HXK4</accession>
<feature type="transmembrane region" description="Helical" evidence="2">
    <location>
        <begin position="334"/>
        <end position="356"/>
    </location>
</feature>
<feature type="transmembrane region" description="Helical" evidence="2">
    <location>
        <begin position="393"/>
        <end position="413"/>
    </location>
</feature>
<name>A0ABW0HXK4_9BACL</name>
<dbReference type="InterPro" id="IPR032816">
    <property type="entry name" value="VTT_dom"/>
</dbReference>
<keyword evidence="5" id="KW-1185">Reference proteome</keyword>
<feature type="transmembrane region" description="Helical" evidence="2">
    <location>
        <begin position="304"/>
        <end position="322"/>
    </location>
</feature>
<protein>
    <submittedName>
        <fullName evidence="4">VTT domain-containing protein</fullName>
    </submittedName>
</protein>
<dbReference type="PANTHER" id="PTHR42709:SF9">
    <property type="entry name" value="ALKALINE PHOSPHATASE LIKE PROTEIN"/>
    <property type="match status" value="1"/>
</dbReference>
<feature type="transmembrane region" description="Helical" evidence="2">
    <location>
        <begin position="219"/>
        <end position="243"/>
    </location>
</feature>
<dbReference type="Proteomes" id="UP001596113">
    <property type="component" value="Unassembled WGS sequence"/>
</dbReference>
<evidence type="ECO:0000259" key="3">
    <source>
        <dbReference type="Pfam" id="PF09335"/>
    </source>
</evidence>
<keyword evidence="2" id="KW-0812">Transmembrane</keyword>
<evidence type="ECO:0000313" key="4">
    <source>
        <dbReference type="EMBL" id="MFC5405986.1"/>
    </source>
</evidence>
<evidence type="ECO:0000256" key="1">
    <source>
        <dbReference type="ARBA" id="ARBA00010792"/>
    </source>
</evidence>
<feature type="transmembrane region" description="Helical" evidence="2">
    <location>
        <begin position="170"/>
        <end position="189"/>
    </location>
</feature>
<keyword evidence="2" id="KW-0472">Membrane</keyword>
<comment type="caution">
    <text evidence="4">The sequence shown here is derived from an EMBL/GenBank/DDBJ whole genome shotgun (WGS) entry which is preliminary data.</text>
</comment>
<dbReference type="Gene3D" id="1.20.144.10">
    <property type="entry name" value="Phosphatidic acid phosphatase type 2/haloperoxidase"/>
    <property type="match status" value="1"/>
</dbReference>
<dbReference type="Pfam" id="PF09335">
    <property type="entry name" value="VTT_dom"/>
    <property type="match status" value="1"/>
</dbReference>
<dbReference type="InterPro" id="IPR051311">
    <property type="entry name" value="DedA_domain"/>
</dbReference>
<dbReference type="InterPro" id="IPR036938">
    <property type="entry name" value="PAP2/HPO_sf"/>
</dbReference>
<feature type="transmembrane region" description="Helical" evidence="2">
    <location>
        <begin position="12"/>
        <end position="29"/>
    </location>
</feature>
<sequence>MSHLTNLLEQYGYAVLFCSLLLEMLALPLPGEVLMTYAGLIVYQGQLNYILIILAGGIGTSIGMTASYFIGFRLGHPFFEKHGAKFHLGPDKLKLASRWFDRYGNKLLLIAYYIPGVRHFTGYFSGVTQMPFRKYAAYAYTGAFIWVAVFITIGKLFGEKWEQYHHTLNRYLAIAGVLAGIVIVLVFVFRTFKSRMRQAIDLLLDRVLLRYYSVGKVELIAIAGGIVFFALYAFAIGLSIASLGEDFAELNEMISYFVGKFFDSHWSEPMNGLAVLSSPRIVLPVTFITCVWVWSRGKHFRLEIAFYAIVFAGGIGMVDAWKEAFRFAGVHDRVLAYPSTEAWLTIAGYGYAAYLLVRHQARWANQFVALYGVAACCALVFISHVFLREEEPGNLVAGFLYGGVWLGLSVLWLELYRSLNRRKAATVLKK</sequence>
<gene>
    <name evidence="4" type="ORF">ACFPOF_24860</name>
</gene>
<feature type="transmembrane region" description="Helical" evidence="2">
    <location>
        <begin position="137"/>
        <end position="158"/>
    </location>
</feature>
<proteinExistence type="inferred from homology"/>
<feature type="transmembrane region" description="Helical" evidence="2">
    <location>
        <begin position="368"/>
        <end position="387"/>
    </location>
</feature>
<dbReference type="SUPFAM" id="SSF48317">
    <property type="entry name" value="Acid phosphatase/Vanadium-dependent haloperoxidase"/>
    <property type="match status" value="1"/>
</dbReference>
<keyword evidence="2" id="KW-1133">Transmembrane helix</keyword>
<organism evidence="4 5">
    <name type="scientific">Cohnella soli</name>
    <dbReference type="NCBI Taxonomy" id="425005"/>
    <lineage>
        <taxon>Bacteria</taxon>
        <taxon>Bacillati</taxon>
        <taxon>Bacillota</taxon>
        <taxon>Bacilli</taxon>
        <taxon>Bacillales</taxon>
        <taxon>Paenibacillaceae</taxon>
        <taxon>Cohnella</taxon>
    </lineage>
</organism>
<feature type="transmembrane region" description="Helical" evidence="2">
    <location>
        <begin position="273"/>
        <end position="295"/>
    </location>
</feature>
<feature type="transmembrane region" description="Helical" evidence="2">
    <location>
        <begin position="49"/>
        <end position="71"/>
    </location>
</feature>
<reference evidence="5" key="1">
    <citation type="journal article" date="2019" name="Int. J. Syst. Evol. Microbiol.">
        <title>The Global Catalogue of Microorganisms (GCM) 10K type strain sequencing project: providing services to taxonomists for standard genome sequencing and annotation.</title>
        <authorList>
            <consortium name="The Broad Institute Genomics Platform"/>
            <consortium name="The Broad Institute Genome Sequencing Center for Infectious Disease"/>
            <person name="Wu L."/>
            <person name="Ma J."/>
        </authorList>
    </citation>
    <scope>NUCLEOTIDE SEQUENCE [LARGE SCALE GENOMIC DNA]</scope>
    <source>
        <strain evidence="5">CGMCC 1.18575</strain>
    </source>
</reference>
<dbReference type="RefSeq" id="WP_378137765.1">
    <property type="nucleotide sequence ID" value="NZ_JBHSMI010000052.1"/>
</dbReference>
<feature type="domain" description="VTT" evidence="3">
    <location>
        <begin position="29"/>
        <end position="155"/>
    </location>
</feature>
<evidence type="ECO:0000313" key="5">
    <source>
        <dbReference type="Proteomes" id="UP001596113"/>
    </source>
</evidence>
<dbReference type="EMBL" id="JBHSMI010000052">
    <property type="protein sequence ID" value="MFC5405986.1"/>
    <property type="molecule type" value="Genomic_DNA"/>
</dbReference>